<feature type="compositionally biased region" description="Acidic residues" evidence="3">
    <location>
        <begin position="12"/>
        <end position="25"/>
    </location>
</feature>
<dbReference type="InterPro" id="IPR020568">
    <property type="entry name" value="Ribosomal_Su5_D2-typ_SF"/>
</dbReference>
<dbReference type="EMBL" id="CP089982">
    <property type="protein sequence ID" value="WXA98530.1"/>
    <property type="molecule type" value="Genomic_DNA"/>
</dbReference>
<dbReference type="EC" id="3.4.21.53" evidence="2"/>
<dbReference type="SUPFAM" id="SSF54211">
    <property type="entry name" value="Ribosomal protein S5 domain 2-like"/>
    <property type="match status" value="1"/>
</dbReference>
<dbReference type="PANTHER" id="PTHR10046">
    <property type="entry name" value="ATP DEPENDENT LON PROTEASE FAMILY MEMBER"/>
    <property type="match status" value="1"/>
</dbReference>
<dbReference type="InterPro" id="IPR008269">
    <property type="entry name" value="Lon_proteolytic"/>
</dbReference>
<sequence>MQDRGPASPSLDNEDLPLELGDEPTDGSIQVPGVPPPAWSDASLPTSESARDEHRVPAKQVTVAADPAILPETPRSSRGLLELVSPIARRALELGLLAREPSFHVFVAAEPEVMIEDDIVRYAEKFARVRPPPPDIVYVHDFDHPEAPRPLLLPAGVGPTLVSAMDALVDKLQEEIPNIAHSDMVREAQAHLGRELEARNKAVLTQLESTAKTLGFGIRAVQGGVQTFPILHGKPLSAEQFAALDDSTKRALNEAEERLTTEVEKAAALVRDDSARHQQARDEAFSRAAEELIRAGAQAMREGFAEHLPVLAPYFDRVERALVEDWEDLVIDDGGEGEEEEASGSSGRDHDPEHATRLNRFKVNLLVANDPASPAPVLYDTNPTYPNLFGYLERRARYGALLTDFTRVRAGSLHKASGGVLVIRAADLLADPIIWERMKRVLRERQIGAEDPLGPLGLYATSLRPVPVPIEVRVVLVGPPHLYAALLDADADFAALFRVKVEIESTIARTNQSLVLLDAYLMHMGKDRWGNFDRGARAKLLDLATRLAGQQDKLSLFLSPLEETAAFASALAVARALDDGTDGVLSTDGDPGRESVLPLVNLAATPPSAIVVTAQDVDAAWRERRDRAGSAERHIREITLKGEVALETSGSRIGVVNGLSVFSAGDVEFGQPMRITAVVALGREGIIDVEREAQLGGSIHTKGVAILRGYLGRLFGQERPLSLRAQIAFEQSYGEIDGDSASSSELFTVLSALADVGIDQGVAVTGSVNQLGEIQAIGGVGAKIEGFFDLCAARGLTGTQGVLIPRSNLAHLVLRDDVALAIAQGKFHLYAVGSVEEGIEILTGLEAGERDISGRFPAASVFGRVERRLIEIAERLREAEGHGHHDGHETMEEHPGADLGDAADFRRSRG</sequence>
<dbReference type="Gene3D" id="3.40.50.300">
    <property type="entry name" value="P-loop containing nucleotide triphosphate hydrolases"/>
    <property type="match status" value="2"/>
</dbReference>
<organism evidence="5 6">
    <name type="scientific">Pendulispora brunnea</name>
    <dbReference type="NCBI Taxonomy" id="2905690"/>
    <lineage>
        <taxon>Bacteria</taxon>
        <taxon>Pseudomonadati</taxon>
        <taxon>Myxococcota</taxon>
        <taxon>Myxococcia</taxon>
        <taxon>Myxococcales</taxon>
        <taxon>Sorangiineae</taxon>
        <taxon>Pendulisporaceae</taxon>
        <taxon>Pendulispora</taxon>
    </lineage>
</organism>
<comment type="similarity">
    <text evidence="2">Belongs to the peptidase S16 family.</text>
</comment>
<keyword evidence="6" id="KW-1185">Reference proteome</keyword>
<evidence type="ECO:0000256" key="3">
    <source>
        <dbReference type="SAM" id="MobiDB-lite"/>
    </source>
</evidence>
<feature type="compositionally biased region" description="Acidic residues" evidence="3">
    <location>
        <begin position="333"/>
        <end position="342"/>
    </location>
</feature>
<dbReference type="InterPro" id="IPR027417">
    <property type="entry name" value="P-loop_NTPase"/>
</dbReference>
<dbReference type="Proteomes" id="UP001379533">
    <property type="component" value="Chromosome"/>
</dbReference>
<dbReference type="InterPro" id="IPR014721">
    <property type="entry name" value="Ribsml_uS5_D2-typ_fold_subgr"/>
</dbReference>
<dbReference type="Pfam" id="PF13654">
    <property type="entry name" value="AAA_32"/>
    <property type="match status" value="1"/>
</dbReference>
<dbReference type="Gene3D" id="3.30.230.10">
    <property type="match status" value="1"/>
</dbReference>
<dbReference type="PROSITE" id="PS51786">
    <property type="entry name" value="LON_PROTEOLYTIC"/>
    <property type="match status" value="1"/>
</dbReference>
<evidence type="ECO:0000259" key="4">
    <source>
        <dbReference type="PROSITE" id="PS51786"/>
    </source>
</evidence>
<keyword evidence="1 2" id="KW-0645">Protease</keyword>
<feature type="region of interest" description="Disordered" evidence="3">
    <location>
        <begin position="333"/>
        <end position="354"/>
    </location>
</feature>
<feature type="active site" evidence="2">
    <location>
        <position position="740"/>
    </location>
</feature>
<feature type="region of interest" description="Disordered" evidence="3">
    <location>
        <begin position="1"/>
        <end position="57"/>
    </location>
</feature>
<dbReference type="InterPro" id="IPR046844">
    <property type="entry name" value="Lon-like_helical"/>
</dbReference>
<feature type="domain" description="Lon proteolytic" evidence="4">
    <location>
        <begin position="650"/>
        <end position="845"/>
    </location>
</feature>
<gene>
    <name evidence="5" type="ORF">LZC95_17060</name>
</gene>
<feature type="active site" evidence="2">
    <location>
        <position position="783"/>
    </location>
</feature>
<evidence type="ECO:0000256" key="1">
    <source>
        <dbReference type="ARBA" id="ARBA00022670"/>
    </source>
</evidence>
<dbReference type="InterPro" id="IPR027065">
    <property type="entry name" value="Lon_Prtase"/>
</dbReference>
<accession>A0ABZ2KLP5</accession>
<name>A0ABZ2KLP5_9BACT</name>
<feature type="region of interest" description="Disordered" evidence="3">
    <location>
        <begin position="880"/>
        <end position="910"/>
    </location>
</feature>
<dbReference type="RefSeq" id="WP_394849143.1">
    <property type="nucleotide sequence ID" value="NZ_CP089982.1"/>
</dbReference>
<proteinExistence type="inferred from homology"/>
<comment type="catalytic activity">
    <reaction evidence="2">
        <text>Hydrolysis of proteins in presence of ATP.</text>
        <dbReference type="EC" id="3.4.21.53"/>
    </reaction>
</comment>
<dbReference type="Pfam" id="PF20437">
    <property type="entry name" value="LonC_helical"/>
    <property type="match status" value="1"/>
</dbReference>
<evidence type="ECO:0000313" key="5">
    <source>
        <dbReference type="EMBL" id="WXA98530.1"/>
    </source>
</evidence>
<evidence type="ECO:0000256" key="2">
    <source>
        <dbReference type="PROSITE-ProRule" id="PRU01122"/>
    </source>
</evidence>
<protein>
    <recommendedName>
        <fullName evidence="2">endopeptidase La</fullName>
        <ecNumber evidence="2">3.4.21.53</ecNumber>
    </recommendedName>
</protein>
<keyword evidence="2" id="KW-0720">Serine protease</keyword>
<feature type="compositionally biased region" description="Basic and acidic residues" evidence="3">
    <location>
        <begin position="880"/>
        <end position="896"/>
    </location>
</feature>
<reference evidence="5 6" key="1">
    <citation type="submission" date="2021-12" db="EMBL/GenBank/DDBJ databases">
        <title>Discovery of the Pendulisporaceae a myxobacterial family with distinct sporulation behavior and unique specialized metabolism.</title>
        <authorList>
            <person name="Garcia R."/>
            <person name="Popoff A."/>
            <person name="Bader C.D."/>
            <person name="Loehr J."/>
            <person name="Walesch S."/>
            <person name="Walt C."/>
            <person name="Boldt J."/>
            <person name="Bunk B."/>
            <person name="Haeckl F.J.F.P.J."/>
            <person name="Gunesch A.P."/>
            <person name="Birkelbach J."/>
            <person name="Nuebel U."/>
            <person name="Pietschmann T."/>
            <person name="Bach T."/>
            <person name="Mueller R."/>
        </authorList>
    </citation>
    <scope>NUCLEOTIDE SEQUENCE [LARGE SCALE GENOMIC DNA]</scope>
    <source>
        <strain evidence="5 6">MSr12523</strain>
    </source>
</reference>
<dbReference type="InterPro" id="IPR041699">
    <property type="entry name" value="AAA_32"/>
</dbReference>
<dbReference type="Pfam" id="PF05362">
    <property type="entry name" value="Lon_C"/>
    <property type="match status" value="1"/>
</dbReference>
<keyword evidence="2" id="KW-0378">Hydrolase</keyword>
<evidence type="ECO:0000313" key="6">
    <source>
        <dbReference type="Proteomes" id="UP001379533"/>
    </source>
</evidence>
<dbReference type="PRINTS" id="PR00830">
    <property type="entry name" value="ENDOLAPTASE"/>
</dbReference>